<organism evidence="2 3">
    <name type="scientific">Paenibacillus piri</name>
    <dbReference type="NCBI Taxonomy" id="2547395"/>
    <lineage>
        <taxon>Bacteria</taxon>
        <taxon>Bacillati</taxon>
        <taxon>Bacillota</taxon>
        <taxon>Bacilli</taxon>
        <taxon>Bacillales</taxon>
        <taxon>Paenibacillaceae</taxon>
        <taxon>Paenibacillus</taxon>
    </lineage>
</organism>
<proteinExistence type="predicted"/>
<evidence type="ECO:0000313" key="2">
    <source>
        <dbReference type="EMBL" id="TDF93492.1"/>
    </source>
</evidence>
<name>A0A4R5KEV3_9BACL</name>
<keyword evidence="3" id="KW-1185">Reference proteome</keyword>
<keyword evidence="2" id="KW-0378">Hydrolase</keyword>
<reference evidence="2 3" key="1">
    <citation type="submission" date="2019-03" db="EMBL/GenBank/DDBJ databases">
        <title>This is whole genome sequence of Paenibacillus sp MS74 strain.</title>
        <authorList>
            <person name="Trinh H.N."/>
        </authorList>
    </citation>
    <scope>NUCLEOTIDE SEQUENCE [LARGE SCALE GENOMIC DNA]</scope>
    <source>
        <strain evidence="2 3">MS74</strain>
    </source>
</reference>
<dbReference type="Pfam" id="PF02350">
    <property type="entry name" value="Epimerase_2"/>
    <property type="match status" value="1"/>
</dbReference>
<dbReference type="InterPro" id="IPR020004">
    <property type="entry name" value="UDP-GlcNAc_Epase"/>
</dbReference>
<dbReference type="CDD" id="cd03786">
    <property type="entry name" value="GTB_UDP-GlcNAc_2-Epimerase"/>
    <property type="match status" value="1"/>
</dbReference>
<dbReference type="GO" id="GO:0006047">
    <property type="term" value="P:UDP-N-acetylglucosamine metabolic process"/>
    <property type="evidence" value="ECO:0007669"/>
    <property type="project" value="InterPro"/>
</dbReference>
<keyword evidence="2" id="KW-0326">Glycosidase</keyword>
<dbReference type="OrthoDB" id="9803238at2"/>
<evidence type="ECO:0000313" key="3">
    <source>
        <dbReference type="Proteomes" id="UP000295636"/>
    </source>
</evidence>
<dbReference type="AlphaFoldDB" id="A0A4R5KEV3"/>
<feature type="domain" description="UDP-N-acetylglucosamine 2-epimerase" evidence="1">
    <location>
        <begin position="24"/>
        <end position="371"/>
    </location>
</feature>
<protein>
    <submittedName>
        <fullName evidence="2">UDP-N-acetylglucosamine 2-epimerase (Hydrolyzing)</fullName>
        <ecNumber evidence="2">3.2.1.183</ecNumber>
    </submittedName>
</protein>
<dbReference type="InterPro" id="IPR003331">
    <property type="entry name" value="UDP_GlcNAc_Epimerase_2_dom"/>
</dbReference>
<dbReference type="NCBIfam" id="TIGR03568">
    <property type="entry name" value="NeuC_NnaA"/>
    <property type="match status" value="1"/>
</dbReference>
<dbReference type="Gene3D" id="3.40.50.2000">
    <property type="entry name" value="Glycogen Phosphorylase B"/>
    <property type="match status" value="2"/>
</dbReference>
<dbReference type="PANTHER" id="PTHR43174">
    <property type="entry name" value="UDP-N-ACETYLGLUCOSAMINE 2-EPIMERASE"/>
    <property type="match status" value="1"/>
</dbReference>
<dbReference type="PANTHER" id="PTHR43174:SF3">
    <property type="entry name" value="UDP-N-ACETYLGLUCOSAMINE 2-EPIMERASE"/>
    <property type="match status" value="1"/>
</dbReference>
<dbReference type="InterPro" id="IPR029767">
    <property type="entry name" value="WecB-like"/>
</dbReference>
<dbReference type="RefSeq" id="WP_133233897.1">
    <property type="nucleotide sequence ID" value="NZ_SMRT01000016.1"/>
</dbReference>
<dbReference type="Proteomes" id="UP000295636">
    <property type="component" value="Unassembled WGS sequence"/>
</dbReference>
<dbReference type="GO" id="GO:0004553">
    <property type="term" value="F:hydrolase activity, hydrolyzing O-glycosyl compounds"/>
    <property type="evidence" value="ECO:0007669"/>
    <property type="project" value="InterPro"/>
</dbReference>
<dbReference type="SUPFAM" id="SSF53756">
    <property type="entry name" value="UDP-Glycosyltransferase/glycogen phosphorylase"/>
    <property type="match status" value="1"/>
</dbReference>
<accession>A0A4R5KEV3</accession>
<evidence type="ECO:0000259" key="1">
    <source>
        <dbReference type="Pfam" id="PF02350"/>
    </source>
</evidence>
<gene>
    <name evidence="2" type="primary">neuC</name>
    <name evidence="2" type="ORF">E1757_26530</name>
</gene>
<comment type="caution">
    <text evidence="2">The sequence shown here is derived from an EMBL/GenBank/DDBJ whole genome shotgun (WGS) entry which is preliminary data.</text>
</comment>
<dbReference type="EMBL" id="SMRT01000016">
    <property type="protein sequence ID" value="TDF93492.1"/>
    <property type="molecule type" value="Genomic_DNA"/>
</dbReference>
<sequence>MHKRKIAIVTGTRAEYGLLYWLMKEIEADRDLELQVIVTGMHLSPEFGLTYRLIEKDGFRINEKVDMLLSSDTPAAVTKSIGLAIIGFADTYTRLKPDIVVLLGDRYEALAAAQAAILARIPIAHIHGGEITEGAVDEAIRHSITKMSHLHFTAAEPYRKRVIQLGENPEYVYNFGAPGIENMKRVKLLSREALEEAIQCKLGAFLFLVTYHPVTLEEEGSERAMHELLHALEQYSEATILFTKPNSDADGRIIIEMLEQYALKHPDRTRLFSSMGQANYLSALSHCDAVIGNSSSGIIEAPFFRKPTVNIGKRQDGRLRVPSIIDCGETSEEIEDAIGQALSDEFKQRLNSVVSPYGEGATSQLIKDKLKQVRLEEILFKRFYDM</sequence>
<dbReference type="EC" id="3.2.1.183" evidence="2"/>